<dbReference type="EMBL" id="OZ075118">
    <property type="protein sequence ID" value="CAL5087281.1"/>
    <property type="molecule type" value="Genomic_DNA"/>
</dbReference>
<evidence type="ECO:0000256" key="1">
    <source>
        <dbReference type="ARBA" id="ARBA00004370"/>
    </source>
</evidence>
<keyword evidence="2 3" id="KW-0472">Membrane</keyword>
<dbReference type="Proteomes" id="UP001497457">
    <property type="component" value="Chromosome 8b"/>
</dbReference>
<keyword evidence="3" id="KW-0812">Transmembrane</keyword>
<reference evidence="4" key="1">
    <citation type="submission" date="2024-10" db="EMBL/GenBank/DDBJ databases">
        <authorList>
            <person name="Ryan C."/>
        </authorList>
    </citation>
    <scope>NUCLEOTIDE SEQUENCE [LARGE SCALE GENOMIC DNA]</scope>
</reference>
<dbReference type="PANTHER" id="PTHR31415">
    <property type="entry name" value="OS05G0367900 PROTEIN"/>
    <property type="match status" value="1"/>
</dbReference>
<evidence type="ECO:0000256" key="2">
    <source>
        <dbReference type="ARBA" id="ARBA00023136"/>
    </source>
</evidence>
<keyword evidence="3" id="KW-1133">Transmembrane helix</keyword>
<dbReference type="AlphaFoldDB" id="A0ABC9G3V1"/>
<sequence>MAGGPREAAQCCCGFILGALAIAGILVAAYGFVTPVRVTVDAASLGSLALAAVSSPANGTTASFAYDVSLAVTVRNPNWAMCASLTAPLVAELRFRGHAFARAQLAAGGGQDRIPAMRTAVYGMAGVAQSAPVALGPRGAAAFARERAAGVFHLVLAVSGQVKYDGRRRRRAIKVTCPLRISTSSTAAFARVRCA</sequence>
<evidence type="ECO:0008006" key="6">
    <source>
        <dbReference type="Google" id="ProtNLM"/>
    </source>
</evidence>
<name>A0ABC9G3V1_9POAL</name>
<comment type="subcellular location">
    <subcellularLocation>
        <location evidence="1">Membrane</location>
    </subcellularLocation>
</comment>
<dbReference type="InterPro" id="IPR044839">
    <property type="entry name" value="NDR1-like"/>
</dbReference>
<dbReference type="PANTHER" id="PTHR31415:SF67">
    <property type="entry name" value="OS04G0114300 PROTEIN"/>
    <property type="match status" value="1"/>
</dbReference>
<evidence type="ECO:0000313" key="4">
    <source>
        <dbReference type="EMBL" id="CAL5087281.1"/>
    </source>
</evidence>
<keyword evidence="5" id="KW-1185">Reference proteome</keyword>
<gene>
    <name evidence="4" type="ORF">URODEC1_LOCUS112103</name>
</gene>
<dbReference type="GO" id="GO:0016020">
    <property type="term" value="C:membrane"/>
    <property type="evidence" value="ECO:0007669"/>
    <property type="project" value="UniProtKB-SubCell"/>
</dbReference>
<accession>A0ABC9G3V1</accession>
<evidence type="ECO:0000256" key="3">
    <source>
        <dbReference type="SAM" id="Phobius"/>
    </source>
</evidence>
<protein>
    <recommendedName>
        <fullName evidence="6">Late embryogenesis abundant protein LEA-2 subgroup domain-containing protein</fullName>
    </recommendedName>
</protein>
<organism evidence="4 5">
    <name type="scientific">Urochloa decumbens</name>
    <dbReference type="NCBI Taxonomy" id="240449"/>
    <lineage>
        <taxon>Eukaryota</taxon>
        <taxon>Viridiplantae</taxon>
        <taxon>Streptophyta</taxon>
        <taxon>Embryophyta</taxon>
        <taxon>Tracheophyta</taxon>
        <taxon>Spermatophyta</taxon>
        <taxon>Magnoliopsida</taxon>
        <taxon>Liliopsida</taxon>
        <taxon>Poales</taxon>
        <taxon>Poaceae</taxon>
        <taxon>PACMAD clade</taxon>
        <taxon>Panicoideae</taxon>
        <taxon>Panicodae</taxon>
        <taxon>Paniceae</taxon>
        <taxon>Melinidinae</taxon>
        <taxon>Urochloa</taxon>
    </lineage>
</organism>
<feature type="transmembrane region" description="Helical" evidence="3">
    <location>
        <begin position="12"/>
        <end position="33"/>
    </location>
</feature>
<proteinExistence type="predicted"/>
<evidence type="ECO:0000313" key="5">
    <source>
        <dbReference type="Proteomes" id="UP001497457"/>
    </source>
</evidence>